<feature type="domain" description="Ketopantoate reductase C-terminal" evidence="12">
    <location>
        <begin position="180"/>
        <end position="300"/>
    </location>
</feature>
<dbReference type="InterPro" id="IPR013332">
    <property type="entry name" value="KPR_N"/>
</dbReference>
<dbReference type="Pfam" id="PF08546">
    <property type="entry name" value="ApbA_C"/>
    <property type="match status" value="1"/>
</dbReference>
<dbReference type="PANTHER" id="PTHR21708:SF26">
    <property type="entry name" value="2-DEHYDROPANTOATE 2-REDUCTASE"/>
    <property type="match status" value="1"/>
</dbReference>
<sequence length="314" mass="32840">MSTTGPGDERANVAVVGLGGIGGVVAGLLGRAGRHDIVACVRRPLDRLTVEHPDGAFDVALRGLVEPAAANPVDWVILCTKAHETASAAPWLARLCATRTRIAVLQNGIHPVRRVGPFAGPARVVPTVVYYNGERLASAGVRMRRAGPWDLAIGDDGDGRALAALLDGTGLRLLITPDLATLAWKKLLLNVTANPITALTMQRQSVLRRDDVRALCLAVLEEAAAVGRADGADLAADEPVRAFAYLMNYPPEAGTSMYYDRLAGRGFEVDALTGAVVAAGERHGVPTPLNRAFLALLRAISDAASNAGVTRAAG</sequence>
<dbReference type="InterPro" id="IPR008927">
    <property type="entry name" value="6-PGluconate_DH-like_C_sf"/>
</dbReference>
<dbReference type="RefSeq" id="WP_272777397.1">
    <property type="nucleotide sequence ID" value="NZ_JAQQLI010000017.1"/>
</dbReference>
<evidence type="ECO:0000256" key="2">
    <source>
        <dbReference type="ARBA" id="ARBA00007870"/>
    </source>
</evidence>
<dbReference type="EMBL" id="JAQQLI010000017">
    <property type="protein sequence ID" value="MDC7786550.1"/>
    <property type="molecule type" value="Genomic_DNA"/>
</dbReference>
<protein>
    <recommendedName>
        <fullName evidence="4 10">2-dehydropantoate 2-reductase</fullName>
        <ecNumber evidence="3 10">1.1.1.169</ecNumber>
    </recommendedName>
    <alternativeName>
        <fullName evidence="8 10">Ketopantoate reductase</fullName>
    </alternativeName>
</protein>
<feature type="domain" description="Ketopantoate reductase N-terminal" evidence="11">
    <location>
        <begin position="13"/>
        <end position="147"/>
    </location>
</feature>
<dbReference type="InterPro" id="IPR036291">
    <property type="entry name" value="NAD(P)-bd_dom_sf"/>
</dbReference>
<dbReference type="SUPFAM" id="SSF48179">
    <property type="entry name" value="6-phosphogluconate dehydrogenase C-terminal domain-like"/>
    <property type="match status" value="1"/>
</dbReference>
<evidence type="ECO:0000256" key="10">
    <source>
        <dbReference type="RuleBase" id="RU362068"/>
    </source>
</evidence>
<dbReference type="NCBIfam" id="TIGR00745">
    <property type="entry name" value="apbA_panE"/>
    <property type="match status" value="1"/>
</dbReference>
<evidence type="ECO:0000313" key="14">
    <source>
        <dbReference type="Proteomes" id="UP001165652"/>
    </source>
</evidence>
<dbReference type="InterPro" id="IPR013752">
    <property type="entry name" value="KPA_reductase"/>
</dbReference>
<dbReference type="Pfam" id="PF02558">
    <property type="entry name" value="ApbA"/>
    <property type="match status" value="1"/>
</dbReference>
<evidence type="ECO:0000256" key="4">
    <source>
        <dbReference type="ARBA" id="ARBA00019465"/>
    </source>
</evidence>
<evidence type="ECO:0000256" key="6">
    <source>
        <dbReference type="ARBA" id="ARBA00022857"/>
    </source>
</evidence>
<dbReference type="GO" id="GO:0008677">
    <property type="term" value="F:2-dehydropantoate 2-reductase activity"/>
    <property type="evidence" value="ECO:0007669"/>
    <property type="project" value="UniProtKB-EC"/>
</dbReference>
<evidence type="ECO:0000259" key="12">
    <source>
        <dbReference type="Pfam" id="PF08546"/>
    </source>
</evidence>
<comment type="catalytic activity">
    <reaction evidence="9 10">
        <text>(R)-pantoate + NADP(+) = 2-dehydropantoate + NADPH + H(+)</text>
        <dbReference type="Rhea" id="RHEA:16233"/>
        <dbReference type="ChEBI" id="CHEBI:11561"/>
        <dbReference type="ChEBI" id="CHEBI:15378"/>
        <dbReference type="ChEBI" id="CHEBI:15980"/>
        <dbReference type="ChEBI" id="CHEBI:57783"/>
        <dbReference type="ChEBI" id="CHEBI:58349"/>
        <dbReference type="EC" id="1.1.1.169"/>
    </reaction>
</comment>
<comment type="function">
    <text evidence="10">Catalyzes the NADPH-dependent reduction of ketopantoate into pantoic acid.</text>
</comment>
<evidence type="ECO:0000256" key="5">
    <source>
        <dbReference type="ARBA" id="ARBA00022655"/>
    </source>
</evidence>
<dbReference type="EC" id="1.1.1.169" evidence="3 10"/>
<evidence type="ECO:0000256" key="3">
    <source>
        <dbReference type="ARBA" id="ARBA00013014"/>
    </source>
</evidence>
<name>A0ABT5JA75_RHOTP</name>
<dbReference type="SUPFAM" id="SSF51735">
    <property type="entry name" value="NAD(P)-binding Rossmann-fold domains"/>
    <property type="match status" value="1"/>
</dbReference>
<dbReference type="InterPro" id="IPR013328">
    <property type="entry name" value="6PGD_dom2"/>
</dbReference>
<evidence type="ECO:0000256" key="9">
    <source>
        <dbReference type="ARBA" id="ARBA00048793"/>
    </source>
</evidence>
<keyword evidence="14" id="KW-1185">Reference proteome</keyword>
<reference evidence="13" key="2">
    <citation type="submission" date="2023-02" db="EMBL/GenBank/DDBJ databases">
        <authorList>
            <person name="Rayyan A."/>
            <person name="Meyer T."/>
            <person name="Kyndt J.A."/>
        </authorList>
    </citation>
    <scope>NUCLEOTIDE SEQUENCE</scope>
    <source>
        <strain evidence="13">DSM 9987</strain>
    </source>
</reference>
<keyword evidence="7 10" id="KW-0560">Oxidoreductase</keyword>
<comment type="caution">
    <text evidence="13">The sequence shown here is derived from an EMBL/GenBank/DDBJ whole genome shotgun (WGS) entry which is preliminary data.</text>
</comment>
<dbReference type="InterPro" id="IPR051402">
    <property type="entry name" value="KPR-Related"/>
</dbReference>
<dbReference type="Proteomes" id="UP001165652">
    <property type="component" value="Unassembled WGS sequence"/>
</dbReference>
<evidence type="ECO:0000313" key="13">
    <source>
        <dbReference type="EMBL" id="MDC7786550.1"/>
    </source>
</evidence>
<keyword evidence="6 10" id="KW-0521">NADP</keyword>
<accession>A0ABT5JA75</accession>
<dbReference type="Gene3D" id="1.10.1040.10">
    <property type="entry name" value="N-(1-d-carboxylethyl)-l-norvaline Dehydrogenase, domain 2"/>
    <property type="match status" value="1"/>
</dbReference>
<dbReference type="PANTHER" id="PTHR21708">
    <property type="entry name" value="PROBABLE 2-DEHYDROPANTOATE 2-REDUCTASE"/>
    <property type="match status" value="1"/>
</dbReference>
<reference evidence="13" key="1">
    <citation type="journal article" date="2023" name="Microbiol Resour">
        <title>Genome Sequences of Rhodoplanes serenus and Two Thermotolerant Strains, Rhodoplanes tepidamans and 'Rhodoplanes cryptolactis,' Further Refine the Genus.</title>
        <authorList>
            <person name="Rayyan A.A."/>
            <person name="Kyndt J.A."/>
        </authorList>
    </citation>
    <scope>NUCLEOTIDE SEQUENCE</scope>
    <source>
        <strain evidence="13">DSM 9987</strain>
    </source>
</reference>
<organism evidence="13 14">
    <name type="scientific">Rhodoplanes tepidamans</name>
    <name type="common">Rhodoplanes cryptolactis</name>
    <dbReference type="NCBI Taxonomy" id="200616"/>
    <lineage>
        <taxon>Bacteria</taxon>
        <taxon>Pseudomonadati</taxon>
        <taxon>Pseudomonadota</taxon>
        <taxon>Alphaproteobacteria</taxon>
        <taxon>Hyphomicrobiales</taxon>
        <taxon>Nitrobacteraceae</taxon>
        <taxon>Rhodoplanes</taxon>
    </lineage>
</organism>
<dbReference type="Gene3D" id="3.40.50.720">
    <property type="entry name" value="NAD(P)-binding Rossmann-like Domain"/>
    <property type="match status" value="1"/>
</dbReference>
<evidence type="ECO:0000256" key="8">
    <source>
        <dbReference type="ARBA" id="ARBA00032024"/>
    </source>
</evidence>
<keyword evidence="5 10" id="KW-0566">Pantothenate biosynthesis</keyword>
<gene>
    <name evidence="13" type="ORF">PQJ73_12730</name>
</gene>
<comment type="pathway">
    <text evidence="1 10">Cofactor biosynthesis; (R)-pantothenate biosynthesis; (R)-pantoate from 3-methyl-2-oxobutanoate: step 2/2.</text>
</comment>
<evidence type="ECO:0000259" key="11">
    <source>
        <dbReference type="Pfam" id="PF02558"/>
    </source>
</evidence>
<evidence type="ECO:0000256" key="1">
    <source>
        <dbReference type="ARBA" id="ARBA00004994"/>
    </source>
</evidence>
<proteinExistence type="inferred from homology"/>
<evidence type="ECO:0000256" key="7">
    <source>
        <dbReference type="ARBA" id="ARBA00023002"/>
    </source>
</evidence>
<dbReference type="InterPro" id="IPR003710">
    <property type="entry name" value="ApbA"/>
</dbReference>
<dbReference type="NCBIfam" id="NF005091">
    <property type="entry name" value="PRK06522.2-2"/>
    <property type="match status" value="1"/>
</dbReference>
<comment type="similarity">
    <text evidence="2 10">Belongs to the ketopantoate reductase family.</text>
</comment>